<evidence type="ECO:0000313" key="3">
    <source>
        <dbReference type="Proteomes" id="UP000237105"/>
    </source>
</evidence>
<evidence type="ECO:0000313" key="2">
    <source>
        <dbReference type="EMBL" id="PON55001.1"/>
    </source>
</evidence>
<protein>
    <submittedName>
        <fullName evidence="2">Uncharacterized protein</fullName>
    </submittedName>
</protein>
<name>A0A2P5C1V9_PARAD</name>
<sequence length="56" mass="6508">MIKPFKASFILLSLLKHLSSSLSLPYSLDCQVFTKDVGFDQHLYLDLHHLKCCLWI</sequence>
<dbReference type="AlphaFoldDB" id="A0A2P5C1V9"/>
<feature type="chain" id="PRO_5015176302" evidence="1">
    <location>
        <begin position="22"/>
        <end position="56"/>
    </location>
</feature>
<dbReference type="EMBL" id="JXTB01000187">
    <property type="protein sequence ID" value="PON55001.1"/>
    <property type="molecule type" value="Genomic_DNA"/>
</dbReference>
<organism evidence="2 3">
    <name type="scientific">Parasponia andersonii</name>
    <name type="common">Sponia andersonii</name>
    <dbReference type="NCBI Taxonomy" id="3476"/>
    <lineage>
        <taxon>Eukaryota</taxon>
        <taxon>Viridiplantae</taxon>
        <taxon>Streptophyta</taxon>
        <taxon>Embryophyta</taxon>
        <taxon>Tracheophyta</taxon>
        <taxon>Spermatophyta</taxon>
        <taxon>Magnoliopsida</taxon>
        <taxon>eudicotyledons</taxon>
        <taxon>Gunneridae</taxon>
        <taxon>Pentapetalae</taxon>
        <taxon>rosids</taxon>
        <taxon>fabids</taxon>
        <taxon>Rosales</taxon>
        <taxon>Cannabaceae</taxon>
        <taxon>Parasponia</taxon>
    </lineage>
</organism>
<proteinExistence type="predicted"/>
<gene>
    <name evidence="2" type="ORF">PanWU01x14_191090</name>
</gene>
<accession>A0A2P5C1V9</accession>
<comment type="caution">
    <text evidence="2">The sequence shown here is derived from an EMBL/GenBank/DDBJ whole genome shotgun (WGS) entry which is preliminary data.</text>
</comment>
<evidence type="ECO:0000256" key="1">
    <source>
        <dbReference type="SAM" id="SignalP"/>
    </source>
</evidence>
<feature type="signal peptide" evidence="1">
    <location>
        <begin position="1"/>
        <end position="21"/>
    </location>
</feature>
<reference evidence="3" key="1">
    <citation type="submission" date="2016-06" db="EMBL/GenBank/DDBJ databases">
        <title>Parallel loss of symbiosis genes in relatives of nitrogen-fixing non-legume Parasponia.</title>
        <authorList>
            <person name="Van Velzen R."/>
            <person name="Holmer R."/>
            <person name="Bu F."/>
            <person name="Rutten L."/>
            <person name="Van Zeijl A."/>
            <person name="Liu W."/>
            <person name="Santuari L."/>
            <person name="Cao Q."/>
            <person name="Sharma T."/>
            <person name="Shen D."/>
            <person name="Roswanjaya Y."/>
            <person name="Wardhani T."/>
            <person name="Kalhor M.S."/>
            <person name="Jansen J."/>
            <person name="Van den Hoogen J."/>
            <person name="Gungor B."/>
            <person name="Hartog M."/>
            <person name="Hontelez J."/>
            <person name="Verver J."/>
            <person name="Yang W.-C."/>
            <person name="Schijlen E."/>
            <person name="Repin R."/>
            <person name="Schilthuizen M."/>
            <person name="Schranz E."/>
            <person name="Heidstra R."/>
            <person name="Miyata K."/>
            <person name="Fedorova E."/>
            <person name="Kohlen W."/>
            <person name="Bisseling T."/>
            <person name="Smit S."/>
            <person name="Geurts R."/>
        </authorList>
    </citation>
    <scope>NUCLEOTIDE SEQUENCE [LARGE SCALE GENOMIC DNA]</scope>
    <source>
        <strain evidence="3">cv. WU1-14</strain>
    </source>
</reference>
<keyword evidence="3" id="KW-1185">Reference proteome</keyword>
<keyword evidence="1" id="KW-0732">Signal</keyword>
<dbReference type="Proteomes" id="UP000237105">
    <property type="component" value="Unassembled WGS sequence"/>
</dbReference>